<dbReference type="EMBL" id="AP018694">
    <property type="protein sequence ID" value="BBE17214.1"/>
    <property type="molecule type" value="Genomic_DNA"/>
</dbReference>
<dbReference type="SUPFAM" id="SSF52540">
    <property type="entry name" value="P-loop containing nucleoside triphosphate hydrolases"/>
    <property type="match status" value="1"/>
</dbReference>
<name>A0A5K7S7B7_9BACT</name>
<accession>A0A5K7S7B7</accession>
<dbReference type="PANTHER" id="PTHR33295:SF20">
    <property type="entry name" value="ATPASE"/>
    <property type="match status" value="1"/>
</dbReference>
<proteinExistence type="predicted"/>
<feature type="domain" description="AAA" evidence="1">
    <location>
        <begin position="22"/>
        <end position="150"/>
    </location>
</feature>
<feature type="domain" description="DUF4143" evidence="2">
    <location>
        <begin position="198"/>
        <end position="346"/>
    </location>
</feature>
<evidence type="ECO:0000259" key="1">
    <source>
        <dbReference type="Pfam" id="PF13173"/>
    </source>
</evidence>
<dbReference type="InterPro" id="IPR041682">
    <property type="entry name" value="AAA_14"/>
</dbReference>
<dbReference type="Proteomes" id="UP001193389">
    <property type="component" value="Chromosome"/>
</dbReference>
<gene>
    <name evidence="3" type="ORF">AQPE_1363</name>
</gene>
<dbReference type="Pfam" id="PF13173">
    <property type="entry name" value="AAA_14"/>
    <property type="match status" value="1"/>
</dbReference>
<dbReference type="InterPro" id="IPR025420">
    <property type="entry name" value="DUF4143"/>
</dbReference>
<sequence>MEYIVRPAYTERIKPFIGKQIIKVLTGQRRVGKSYIMFQLMDFIKSENPSANIVYINCELEQFAHLQNNTDLNDYLRDKFPEDKANYLFIDEIQEIESFQLTLRSLFAENKCDIFCTGSNARMLSGELATSLSGRYIEFNIHSLSFSEFLDFHQLESGIESLMKYLTYGGMPYLTNIGLEGDLPFEYLKNVYSTILLRDVVSRENIRNISFLENLVLYLADNIGSLFSANNISKFLKSQHIEISPQLTMNYLKALSNAYFVHKVVRSEVGGLKVFEIGEKYYFEDLGLRNSLKGFNQKTDIHKLLENAVYLHLAHQGYRIFVGKIGNKEIDFVAERNGLKVYVQVCLQILEQSTLSREFGNLMMVGDNYPKYVVTLNDLIVGNDYQGIKQVNLLDFLAIEL</sequence>
<keyword evidence="4" id="KW-1185">Reference proteome</keyword>
<evidence type="ECO:0000313" key="3">
    <source>
        <dbReference type="EMBL" id="BBE17214.1"/>
    </source>
</evidence>
<dbReference type="PANTHER" id="PTHR33295">
    <property type="entry name" value="ATPASE"/>
    <property type="match status" value="1"/>
</dbReference>
<reference evidence="3" key="1">
    <citation type="journal article" date="2020" name="Int. J. Syst. Evol. Microbiol.">
        <title>Aquipluma nitroreducens gen. nov. sp. nov., a novel facultatively anaerobic bacterium isolated from a freshwater lake.</title>
        <authorList>
            <person name="Watanabe M."/>
            <person name="Kojima H."/>
            <person name="Fukui M."/>
        </authorList>
    </citation>
    <scope>NUCLEOTIDE SEQUENCE</scope>
    <source>
        <strain evidence="3">MeG22</strain>
    </source>
</reference>
<dbReference type="KEGG" id="anf:AQPE_1363"/>
<dbReference type="RefSeq" id="WP_318350230.1">
    <property type="nucleotide sequence ID" value="NZ_AP018694.1"/>
</dbReference>
<dbReference type="InterPro" id="IPR027417">
    <property type="entry name" value="P-loop_NTPase"/>
</dbReference>
<protein>
    <submittedName>
        <fullName evidence="3">ATPase component BioM of energizing module of biotin ECF transporter</fullName>
    </submittedName>
</protein>
<dbReference type="Pfam" id="PF13635">
    <property type="entry name" value="DUF4143"/>
    <property type="match status" value="1"/>
</dbReference>
<evidence type="ECO:0000313" key="4">
    <source>
        <dbReference type="Proteomes" id="UP001193389"/>
    </source>
</evidence>
<organism evidence="3 4">
    <name type="scientific">Aquipluma nitroreducens</name>
    <dbReference type="NCBI Taxonomy" id="2010828"/>
    <lineage>
        <taxon>Bacteria</taxon>
        <taxon>Pseudomonadati</taxon>
        <taxon>Bacteroidota</taxon>
        <taxon>Bacteroidia</taxon>
        <taxon>Marinilabiliales</taxon>
        <taxon>Prolixibacteraceae</taxon>
        <taxon>Aquipluma</taxon>
    </lineage>
</organism>
<dbReference type="AlphaFoldDB" id="A0A5K7S7B7"/>
<evidence type="ECO:0000259" key="2">
    <source>
        <dbReference type="Pfam" id="PF13635"/>
    </source>
</evidence>